<feature type="compositionally biased region" description="Basic and acidic residues" evidence="1">
    <location>
        <begin position="65"/>
        <end position="85"/>
    </location>
</feature>
<comment type="caution">
    <text evidence="2">The sequence shown here is derived from an EMBL/GenBank/DDBJ whole genome shotgun (WGS) entry which is preliminary data.</text>
</comment>
<accession>A0AAD4QWC6</accession>
<sequence length="110" mass="11813">MPSANRPSAAGGGIEAGLPPDELEGAPPDELDVPPLDDPSGVEGGGVSIANRGRGRQRRGRGDRRKTDVESRHRDSPSHFGREGQQESCQKRRCAGFSASPWLIATARRW</sequence>
<evidence type="ECO:0000256" key="1">
    <source>
        <dbReference type="SAM" id="MobiDB-lite"/>
    </source>
</evidence>
<dbReference type="AlphaFoldDB" id="A0AAD4QWC6"/>
<name>A0AAD4QWC6_9BILA</name>
<evidence type="ECO:0000313" key="2">
    <source>
        <dbReference type="EMBL" id="KAI1693808.1"/>
    </source>
</evidence>
<keyword evidence="3" id="KW-1185">Reference proteome</keyword>
<gene>
    <name evidence="2" type="ORF">DdX_20451</name>
</gene>
<evidence type="ECO:0000313" key="3">
    <source>
        <dbReference type="Proteomes" id="UP001201812"/>
    </source>
</evidence>
<proteinExistence type="predicted"/>
<feature type="compositionally biased region" description="Basic residues" evidence="1">
    <location>
        <begin position="53"/>
        <end position="64"/>
    </location>
</feature>
<reference evidence="2" key="1">
    <citation type="submission" date="2022-01" db="EMBL/GenBank/DDBJ databases">
        <title>Genome Sequence Resource for Two Populations of Ditylenchus destructor, the Migratory Endoparasitic Phytonematode.</title>
        <authorList>
            <person name="Zhang H."/>
            <person name="Lin R."/>
            <person name="Xie B."/>
        </authorList>
    </citation>
    <scope>NUCLEOTIDE SEQUENCE</scope>
    <source>
        <strain evidence="2">BazhouSP</strain>
    </source>
</reference>
<dbReference type="EMBL" id="JAKKPZ010000582">
    <property type="protein sequence ID" value="KAI1693808.1"/>
    <property type="molecule type" value="Genomic_DNA"/>
</dbReference>
<organism evidence="2 3">
    <name type="scientific">Ditylenchus destructor</name>
    <dbReference type="NCBI Taxonomy" id="166010"/>
    <lineage>
        <taxon>Eukaryota</taxon>
        <taxon>Metazoa</taxon>
        <taxon>Ecdysozoa</taxon>
        <taxon>Nematoda</taxon>
        <taxon>Chromadorea</taxon>
        <taxon>Rhabditida</taxon>
        <taxon>Tylenchina</taxon>
        <taxon>Tylenchomorpha</taxon>
        <taxon>Sphaerularioidea</taxon>
        <taxon>Anguinidae</taxon>
        <taxon>Anguininae</taxon>
        <taxon>Ditylenchus</taxon>
    </lineage>
</organism>
<protein>
    <submittedName>
        <fullName evidence="2">Uncharacterized protein</fullName>
    </submittedName>
</protein>
<feature type="region of interest" description="Disordered" evidence="1">
    <location>
        <begin position="1"/>
        <end position="93"/>
    </location>
</feature>
<dbReference type="Proteomes" id="UP001201812">
    <property type="component" value="Unassembled WGS sequence"/>
</dbReference>
<feature type="compositionally biased region" description="Acidic residues" evidence="1">
    <location>
        <begin position="21"/>
        <end position="32"/>
    </location>
</feature>